<feature type="region of interest" description="Disordered" evidence="1">
    <location>
        <begin position="1"/>
        <end position="185"/>
    </location>
</feature>
<accession>Q5Y9I5</accession>
<protein>
    <submittedName>
        <fullName evidence="2">Uncharacterized protein</fullName>
    </submittedName>
</protein>
<organism evidence="2">
    <name type="scientific">Aeromicrobium erythreum</name>
    <dbReference type="NCBI Taxonomy" id="2041"/>
    <lineage>
        <taxon>Bacteria</taxon>
        <taxon>Bacillati</taxon>
        <taxon>Actinomycetota</taxon>
        <taxon>Actinomycetes</taxon>
        <taxon>Propionibacteriales</taxon>
        <taxon>Nocardioidaceae</taxon>
        <taxon>Aeromicrobium</taxon>
    </lineage>
</organism>
<name>Q5Y9I5_9ACTN</name>
<feature type="compositionally biased region" description="Low complexity" evidence="1">
    <location>
        <begin position="57"/>
        <end position="75"/>
    </location>
</feature>
<feature type="compositionally biased region" description="Basic and acidic residues" evidence="1">
    <location>
        <begin position="115"/>
        <end position="138"/>
    </location>
</feature>
<reference evidence="2" key="1">
    <citation type="journal article" date="2004" name="J. Ind. Microbiol. Biotechnol.">
        <title>The erythromycin biosynthetic gene cluster of Aeromicrobium erythreum.</title>
        <authorList>
            <person name="Brikun I.A."/>
            <person name="Reeves A.R."/>
            <person name="Cernota W.H."/>
            <person name="Luu M.B."/>
            <person name="Weber J.M."/>
        </authorList>
    </citation>
    <scope>NUCLEOTIDE SEQUENCE</scope>
</reference>
<evidence type="ECO:0000256" key="1">
    <source>
        <dbReference type="SAM" id="MobiDB-lite"/>
    </source>
</evidence>
<evidence type="ECO:0000313" key="2">
    <source>
        <dbReference type="EMBL" id="AAU93786.2"/>
    </source>
</evidence>
<dbReference type="AlphaFoldDB" id="Q5Y9I5"/>
<dbReference type="EMBL" id="AY623658">
    <property type="protein sequence ID" value="AAU93786.2"/>
    <property type="molecule type" value="Genomic_DNA"/>
</dbReference>
<feature type="compositionally biased region" description="Polar residues" evidence="1">
    <location>
        <begin position="92"/>
        <end position="107"/>
    </location>
</feature>
<reference evidence="2" key="2">
    <citation type="submission" date="2005-02" db="EMBL/GenBank/DDBJ databases">
        <authorList>
            <person name="Brikun I.A."/>
            <person name="Reeves A.R."/>
            <person name="Weber J.M."/>
        </authorList>
    </citation>
    <scope>NUCLEOTIDE SEQUENCE</scope>
</reference>
<sequence>MPSASRRGRRTLHADCDSRAQPENPSACLPWHPPPSSTRRTNVPQSRPASGQRRATPESPSSSSSRPTSRYAATSGGVALVGLATRSAIEQHPTTSGTAATQLSTSEIGCPRGATEQRHEHEQARPDAQTPRRPDRPCRRTPPPIVRRRPARRRGAGDEPGIRRRTCLATLRDAVDPRGPDGLAG</sequence>
<proteinExistence type="predicted"/>
<feature type="compositionally biased region" description="Basic residues" evidence="1">
    <location>
        <begin position="1"/>
        <end position="11"/>
    </location>
</feature>
<feature type="compositionally biased region" description="Polar residues" evidence="1">
    <location>
        <begin position="37"/>
        <end position="49"/>
    </location>
</feature>